<dbReference type="Gene3D" id="3.30.70.1290">
    <property type="entry name" value="Transposase IS200-like"/>
    <property type="match status" value="1"/>
</dbReference>
<dbReference type="AlphaFoldDB" id="A4J2W0"/>
<sequence>MKTNATSHSRYNINYHLVWCPKYRHQVLTDQIETYLKKLIYNICDHYKYEVLTMEVMPDYIHLFVSVKPYVSPTEVVKTIKSITAVWIFKKFPNLKKRKFWGSGLWSKGYYVGTAGPVSAETIQKYIENQKLV</sequence>
<evidence type="ECO:0000259" key="1">
    <source>
        <dbReference type="SMART" id="SM01321"/>
    </source>
</evidence>
<gene>
    <name evidence="2" type="ordered locus">Dred_0876</name>
</gene>
<protein>
    <submittedName>
        <fullName evidence="2">Transposase IS200-family protein</fullName>
    </submittedName>
</protein>
<keyword evidence="3" id="KW-1185">Reference proteome</keyword>
<dbReference type="InterPro" id="IPR002686">
    <property type="entry name" value="Transposase_17"/>
</dbReference>
<feature type="domain" description="Transposase IS200-like" evidence="1">
    <location>
        <begin position="10"/>
        <end position="130"/>
    </location>
</feature>
<dbReference type="Proteomes" id="UP000001556">
    <property type="component" value="Chromosome"/>
</dbReference>
<dbReference type="HOGENOM" id="CLU_101320_2_0_9"/>
<dbReference type="InterPro" id="IPR036515">
    <property type="entry name" value="Transposase_17_sf"/>
</dbReference>
<dbReference type="GO" id="GO:0003677">
    <property type="term" value="F:DNA binding"/>
    <property type="evidence" value="ECO:0007669"/>
    <property type="project" value="InterPro"/>
</dbReference>
<dbReference type="GO" id="GO:0004803">
    <property type="term" value="F:transposase activity"/>
    <property type="evidence" value="ECO:0007669"/>
    <property type="project" value="InterPro"/>
</dbReference>
<accession>A4J2W0</accession>
<dbReference type="PANTHER" id="PTHR33360">
    <property type="entry name" value="TRANSPOSASE FOR INSERTION SEQUENCE ELEMENT IS200"/>
    <property type="match status" value="1"/>
</dbReference>
<dbReference type="PANTHER" id="PTHR33360:SF2">
    <property type="entry name" value="TRANSPOSASE FOR INSERTION SEQUENCE ELEMENT IS200"/>
    <property type="match status" value="1"/>
</dbReference>
<dbReference type="SMART" id="SM01321">
    <property type="entry name" value="Y1_Tnp"/>
    <property type="match status" value="1"/>
</dbReference>
<proteinExistence type="predicted"/>
<reference evidence="2 3" key="1">
    <citation type="submission" date="2007-03" db="EMBL/GenBank/DDBJ databases">
        <title>Complete sequence of Desulfotomaculum reducens MI-1.</title>
        <authorList>
            <consortium name="US DOE Joint Genome Institute"/>
            <person name="Copeland A."/>
            <person name="Lucas S."/>
            <person name="Lapidus A."/>
            <person name="Barry K."/>
            <person name="Detter J.C."/>
            <person name="Glavina del Rio T."/>
            <person name="Hammon N."/>
            <person name="Israni S."/>
            <person name="Dalin E."/>
            <person name="Tice H."/>
            <person name="Pitluck S."/>
            <person name="Sims D."/>
            <person name="Brettin T."/>
            <person name="Bruce D."/>
            <person name="Han C."/>
            <person name="Tapia R."/>
            <person name="Schmutz J."/>
            <person name="Larimer F."/>
            <person name="Land M."/>
            <person name="Hauser L."/>
            <person name="Kyrpides N."/>
            <person name="Kim E."/>
            <person name="Tebo B.M."/>
            <person name="Richardson P."/>
        </authorList>
    </citation>
    <scope>NUCLEOTIDE SEQUENCE [LARGE SCALE GENOMIC DNA]</scope>
    <source>
        <strain evidence="2 3">MI-1</strain>
    </source>
</reference>
<dbReference type="KEGG" id="drm:Dred_0876"/>
<dbReference type="RefSeq" id="WP_011877243.1">
    <property type="nucleotide sequence ID" value="NC_009253.1"/>
</dbReference>
<dbReference type="EMBL" id="CP000612">
    <property type="protein sequence ID" value="ABO49413.1"/>
    <property type="molecule type" value="Genomic_DNA"/>
</dbReference>
<dbReference type="STRING" id="349161.Dred_0876"/>
<organism evidence="2 3">
    <name type="scientific">Desulforamulus reducens (strain ATCC BAA-1160 / DSM 100696 / MI-1)</name>
    <name type="common">Desulfotomaculum reducens</name>
    <dbReference type="NCBI Taxonomy" id="349161"/>
    <lineage>
        <taxon>Bacteria</taxon>
        <taxon>Bacillati</taxon>
        <taxon>Bacillota</taxon>
        <taxon>Clostridia</taxon>
        <taxon>Eubacteriales</taxon>
        <taxon>Peptococcaceae</taxon>
        <taxon>Desulforamulus</taxon>
    </lineage>
</organism>
<evidence type="ECO:0000313" key="2">
    <source>
        <dbReference type="EMBL" id="ABO49413.1"/>
    </source>
</evidence>
<dbReference type="GO" id="GO:0006313">
    <property type="term" value="P:DNA transposition"/>
    <property type="evidence" value="ECO:0007669"/>
    <property type="project" value="InterPro"/>
</dbReference>
<dbReference type="OrthoDB" id="9798161at2"/>
<dbReference type="eggNOG" id="COG1943">
    <property type="taxonomic scope" value="Bacteria"/>
</dbReference>
<dbReference type="SUPFAM" id="SSF143422">
    <property type="entry name" value="Transposase IS200-like"/>
    <property type="match status" value="1"/>
</dbReference>
<dbReference type="Pfam" id="PF01797">
    <property type="entry name" value="Y1_Tnp"/>
    <property type="match status" value="1"/>
</dbReference>
<evidence type="ECO:0000313" key="3">
    <source>
        <dbReference type="Proteomes" id="UP000001556"/>
    </source>
</evidence>
<dbReference type="NCBIfam" id="NF033573">
    <property type="entry name" value="transpos_IS200"/>
    <property type="match status" value="1"/>
</dbReference>
<name>A4J2W0_DESRM</name>